<dbReference type="FunFam" id="2.60.40.10:FF:000295">
    <property type="entry name" value="Tyrosine-protein phosphatase non-receptor type substrate 1"/>
    <property type="match status" value="1"/>
</dbReference>
<dbReference type="InterPro" id="IPR003598">
    <property type="entry name" value="Ig_sub2"/>
</dbReference>
<dbReference type="SUPFAM" id="SSF48726">
    <property type="entry name" value="Immunoglobulin"/>
    <property type="match status" value="3"/>
</dbReference>
<keyword evidence="7" id="KW-1185">Reference proteome</keyword>
<gene>
    <name evidence="6" type="primary">Sirpa_0</name>
    <name evidence="6" type="ORF">ROSBEN_R06916</name>
</gene>
<dbReference type="Proteomes" id="UP000545435">
    <property type="component" value="Unassembled WGS sequence"/>
</dbReference>
<name>A0A7L0DGY6_9CHAR</name>
<dbReference type="InterPro" id="IPR003006">
    <property type="entry name" value="Ig/MHC_CS"/>
</dbReference>
<evidence type="ECO:0000256" key="4">
    <source>
        <dbReference type="ARBA" id="ARBA00023319"/>
    </source>
</evidence>
<evidence type="ECO:0000313" key="6">
    <source>
        <dbReference type="EMBL" id="NXJ70732.1"/>
    </source>
</evidence>
<dbReference type="SMART" id="SM00407">
    <property type="entry name" value="IGc1"/>
    <property type="match status" value="2"/>
</dbReference>
<dbReference type="PROSITE" id="PS50835">
    <property type="entry name" value="IG_LIKE"/>
    <property type="match status" value="3"/>
</dbReference>
<evidence type="ECO:0000256" key="2">
    <source>
        <dbReference type="ARBA" id="ARBA00023157"/>
    </source>
</evidence>
<dbReference type="PROSITE" id="PS00290">
    <property type="entry name" value="IG_MHC"/>
    <property type="match status" value="1"/>
</dbReference>
<feature type="non-terminal residue" evidence="6">
    <location>
        <position position="1"/>
    </location>
</feature>
<feature type="domain" description="Ig-like" evidence="5">
    <location>
        <begin position="218"/>
        <end position="309"/>
    </location>
</feature>
<feature type="domain" description="Ig-like" evidence="5">
    <location>
        <begin position="1"/>
        <end position="86"/>
    </location>
</feature>
<feature type="non-terminal residue" evidence="6">
    <location>
        <position position="322"/>
    </location>
</feature>
<keyword evidence="3" id="KW-0325">Glycoprotein</keyword>
<dbReference type="SMART" id="SM00409">
    <property type="entry name" value="IG"/>
    <property type="match status" value="3"/>
</dbReference>
<evidence type="ECO:0000256" key="3">
    <source>
        <dbReference type="ARBA" id="ARBA00023180"/>
    </source>
</evidence>
<dbReference type="Pfam" id="PF07654">
    <property type="entry name" value="C1-set"/>
    <property type="match status" value="2"/>
</dbReference>
<dbReference type="Gene3D" id="2.60.40.10">
    <property type="entry name" value="Immunoglobulins"/>
    <property type="match status" value="3"/>
</dbReference>
<keyword evidence="4" id="KW-0393">Immunoglobulin domain</keyword>
<dbReference type="InterPro" id="IPR051755">
    <property type="entry name" value="Ig-like_CS_Receptor"/>
</dbReference>
<comment type="caution">
    <text evidence="6">The sequence shown here is derived from an EMBL/GenBank/DDBJ whole genome shotgun (WGS) entry which is preliminary data.</text>
</comment>
<keyword evidence="1" id="KW-0732">Signal</keyword>
<dbReference type="SMART" id="SM00406">
    <property type="entry name" value="IGv"/>
    <property type="match status" value="1"/>
</dbReference>
<dbReference type="InterPro" id="IPR003599">
    <property type="entry name" value="Ig_sub"/>
</dbReference>
<dbReference type="AlphaFoldDB" id="A0A7L0DGY6"/>
<feature type="domain" description="Ig-like" evidence="5">
    <location>
        <begin position="113"/>
        <end position="217"/>
    </location>
</feature>
<evidence type="ECO:0000259" key="5">
    <source>
        <dbReference type="PROSITE" id="PS50835"/>
    </source>
</evidence>
<dbReference type="InterPro" id="IPR003597">
    <property type="entry name" value="Ig_C1-set"/>
</dbReference>
<dbReference type="InterPro" id="IPR007110">
    <property type="entry name" value="Ig-like_dom"/>
</dbReference>
<sequence length="322" mass="35377">EDIKLHQPQDKVSVKAGEMLTLTCTISSATDPGPVRWLKGWGRGNQTIYEQTGSYPRVTREVDGSNTDFTIHIRDVQPEDAGTYYCVKFGRKVSGDELLRRGNGTEVSVLAKPTHPVVSGPSHRVGTGKSASFTCMAGGFFPADISVKWFKDQAPIKAEPPQVTHGRTKSSHNMTSTVTMTLREGDVRSQLICEVQHQTLPDPLRGTYQLSQALRVSPSVRVDADPPNPVGVNKTVKFTCHVKGFYPGEVAVTWLENGTEVNTQNTSRLVEMPRGLFQLSSLVEVKAVEEKNGSTFTCRVVHDAQDPVDRMATLWISAPARE</sequence>
<evidence type="ECO:0000256" key="1">
    <source>
        <dbReference type="ARBA" id="ARBA00022729"/>
    </source>
</evidence>
<dbReference type="Pfam" id="PF07686">
    <property type="entry name" value="V-set"/>
    <property type="match status" value="1"/>
</dbReference>
<dbReference type="SMART" id="SM00408">
    <property type="entry name" value="IGc2"/>
    <property type="match status" value="1"/>
</dbReference>
<evidence type="ECO:0000313" key="7">
    <source>
        <dbReference type="Proteomes" id="UP000545435"/>
    </source>
</evidence>
<proteinExistence type="predicted"/>
<keyword evidence="2" id="KW-1015">Disulfide bond</keyword>
<dbReference type="InterPro" id="IPR013783">
    <property type="entry name" value="Ig-like_fold"/>
</dbReference>
<organism evidence="6 7">
    <name type="scientific">Rostratula benghalensis</name>
    <name type="common">greater painted-snipe</name>
    <dbReference type="NCBI Taxonomy" id="118793"/>
    <lineage>
        <taxon>Eukaryota</taxon>
        <taxon>Metazoa</taxon>
        <taxon>Chordata</taxon>
        <taxon>Craniata</taxon>
        <taxon>Vertebrata</taxon>
        <taxon>Euteleostomi</taxon>
        <taxon>Archelosauria</taxon>
        <taxon>Archosauria</taxon>
        <taxon>Dinosauria</taxon>
        <taxon>Saurischia</taxon>
        <taxon>Theropoda</taxon>
        <taxon>Coelurosauria</taxon>
        <taxon>Aves</taxon>
        <taxon>Neognathae</taxon>
        <taxon>Neoaves</taxon>
        <taxon>Charadriiformes</taxon>
        <taxon>Rostratulidae</taxon>
        <taxon>Rostratula</taxon>
    </lineage>
</organism>
<reference evidence="6 7" key="1">
    <citation type="submission" date="2019-09" db="EMBL/GenBank/DDBJ databases">
        <title>Bird 10,000 Genomes (B10K) Project - Family phase.</title>
        <authorList>
            <person name="Zhang G."/>
        </authorList>
    </citation>
    <scope>NUCLEOTIDE SEQUENCE [LARGE SCALE GENOMIC DNA]</scope>
    <source>
        <strain evidence="6">B10K-DU-006-20</strain>
        <tissue evidence="6">Mixed tissue sample</tissue>
    </source>
</reference>
<dbReference type="InterPro" id="IPR036179">
    <property type="entry name" value="Ig-like_dom_sf"/>
</dbReference>
<accession>A0A7L0DGY6</accession>
<protein>
    <submittedName>
        <fullName evidence="6">SHPS1 phosphatase</fullName>
    </submittedName>
</protein>
<dbReference type="EMBL" id="VXAI01000483">
    <property type="protein sequence ID" value="NXJ70732.1"/>
    <property type="molecule type" value="Genomic_DNA"/>
</dbReference>
<dbReference type="InterPro" id="IPR013106">
    <property type="entry name" value="Ig_V-set"/>
</dbReference>
<dbReference type="PANTHER" id="PTHR19971">
    <property type="entry name" value="SIGNAL-REGULATORY PROTEIN BETA"/>
    <property type="match status" value="1"/>
</dbReference>